<keyword evidence="2" id="KW-1185">Reference proteome</keyword>
<protein>
    <submittedName>
        <fullName evidence="1">Uncharacterized protein</fullName>
    </submittedName>
</protein>
<dbReference type="Gene3D" id="3.40.50.2000">
    <property type="entry name" value="Glycogen Phosphorylase B"/>
    <property type="match status" value="1"/>
</dbReference>
<accession>A0ABW3AIX1</accession>
<gene>
    <name evidence="1" type="ORF">ACFQ0P_09415</name>
</gene>
<proteinExistence type="predicted"/>
<comment type="caution">
    <text evidence="1">The sequence shown here is derived from an EMBL/GenBank/DDBJ whole genome shotgun (WGS) entry which is preliminary data.</text>
</comment>
<evidence type="ECO:0000313" key="2">
    <source>
        <dbReference type="Proteomes" id="UP001597055"/>
    </source>
</evidence>
<dbReference type="EMBL" id="JBHTII010000001">
    <property type="protein sequence ID" value="MFD0790618.1"/>
    <property type="molecule type" value="Genomic_DNA"/>
</dbReference>
<dbReference type="SUPFAM" id="SSF53756">
    <property type="entry name" value="UDP-Glycosyltransferase/glycogen phosphorylase"/>
    <property type="match status" value="1"/>
</dbReference>
<reference evidence="2" key="1">
    <citation type="journal article" date="2019" name="Int. J. Syst. Evol. Microbiol.">
        <title>The Global Catalogue of Microorganisms (GCM) 10K type strain sequencing project: providing services to taxonomists for standard genome sequencing and annotation.</title>
        <authorList>
            <consortium name="The Broad Institute Genomics Platform"/>
            <consortium name="The Broad Institute Genome Sequencing Center for Infectious Disease"/>
            <person name="Wu L."/>
            <person name="Ma J."/>
        </authorList>
    </citation>
    <scope>NUCLEOTIDE SEQUENCE [LARGE SCALE GENOMIC DNA]</scope>
    <source>
        <strain evidence="2">CCUG 54523</strain>
    </source>
</reference>
<evidence type="ECO:0000313" key="1">
    <source>
        <dbReference type="EMBL" id="MFD0790618.1"/>
    </source>
</evidence>
<organism evidence="1 2">
    <name type="scientific">Microbacterium insulae</name>
    <dbReference type="NCBI Taxonomy" id="483014"/>
    <lineage>
        <taxon>Bacteria</taxon>
        <taxon>Bacillati</taxon>
        <taxon>Actinomycetota</taxon>
        <taxon>Actinomycetes</taxon>
        <taxon>Micrococcales</taxon>
        <taxon>Microbacteriaceae</taxon>
        <taxon>Microbacterium</taxon>
    </lineage>
</organism>
<dbReference type="RefSeq" id="WP_204978452.1">
    <property type="nucleotide sequence ID" value="NZ_JBHTII010000001.1"/>
</dbReference>
<sequence length="365" mass="38630">MSAVGQAGERPSDDVVLIVEPNPDGHRLYYVSLLVHWCRAGGHDVSIVTTPRATTSPEWTIHLDGQLTPDAVVVRSEPWFTFENLAGHARSGAGLTVIPDGDRFLPSVALRGWPRGRRLSVLAMRPDAQPGRSRVVRLVRGAAKKGLIAAAGVRRGVRAFALRSPLSTRRPLLRWVADPVTLRSDDETVAGLRRRLEAAGADYWIGVFGAISARKHLHVIAEALAEVPGVGLLVAGEVDAEARELARPAFAKLDAAARPHVELAPPLDEATFDSAICAVDCVVVAHSNEGSSGVAAKAAVAGRRLVLAGARSLRRDAESLGDQAAWVPIGVESIASAVARAATTPQPSAAHGAGHEDFVRSLTWS</sequence>
<name>A0ABW3AIX1_9MICO</name>
<dbReference type="Proteomes" id="UP001597055">
    <property type="component" value="Unassembled WGS sequence"/>
</dbReference>